<evidence type="ECO:0000313" key="1">
    <source>
        <dbReference type="EMBL" id="MCD1295078.1"/>
    </source>
</evidence>
<dbReference type="Proteomes" id="UP001320159">
    <property type="component" value="Unassembled WGS sequence"/>
</dbReference>
<keyword evidence="2" id="KW-1185">Reference proteome</keyword>
<sequence>MFRLVYNGHSIEVIIHPEQQVFYDGREVSRKNRMLRTSHHEFNVTENGKDARYSVIIKSFIGGTTFCGIGGGYKVIRDGEAIFNCDATTFSMIYNGHRIEALDSMPLPVWFKTIRIDGEKVIRKLQKPIGTMTFDIFVPENSNEVNYEIRITHKAGITMAHYTLHKNGKLILTSDTGFEPPEIIY</sequence>
<organism evidence="1 2">
    <name type="scientific">Methanooceanicella nereidis</name>
    <dbReference type="NCBI Taxonomy" id="2052831"/>
    <lineage>
        <taxon>Archaea</taxon>
        <taxon>Methanobacteriati</taxon>
        <taxon>Methanobacteriota</taxon>
        <taxon>Stenosarchaea group</taxon>
        <taxon>Methanomicrobia</taxon>
        <taxon>Methanocellales</taxon>
        <taxon>Methanocellaceae</taxon>
        <taxon>Methanooceanicella</taxon>
    </lineage>
</organism>
<comment type="caution">
    <text evidence="1">The sequence shown here is derived from an EMBL/GenBank/DDBJ whole genome shotgun (WGS) entry which is preliminary data.</text>
</comment>
<proteinExistence type="predicted"/>
<dbReference type="RefSeq" id="WP_230741922.1">
    <property type="nucleotide sequence ID" value="NZ_PGCK01000006.1"/>
</dbReference>
<reference evidence="1 2" key="1">
    <citation type="submission" date="2017-11" db="EMBL/GenBank/DDBJ databases">
        <title>Isolation and Characterization of Family Methanocellaceae Species from Potential Methane Hydrate Area Offshore Southwestern Taiwan.</title>
        <authorList>
            <person name="Zhang W.-L."/>
            <person name="Chen W.-C."/>
            <person name="Lai M.-C."/>
            <person name="Chen S.-C."/>
        </authorList>
    </citation>
    <scope>NUCLEOTIDE SEQUENCE [LARGE SCALE GENOMIC DNA]</scope>
    <source>
        <strain evidence="1 2">CWC-04</strain>
    </source>
</reference>
<protein>
    <submittedName>
        <fullName evidence="1">Uncharacterized protein</fullName>
    </submittedName>
</protein>
<gene>
    <name evidence="1" type="ORF">CUJ83_08715</name>
</gene>
<name>A0AAP2W679_9EURY</name>
<evidence type="ECO:0000313" key="2">
    <source>
        <dbReference type="Proteomes" id="UP001320159"/>
    </source>
</evidence>
<dbReference type="AlphaFoldDB" id="A0AAP2W679"/>
<dbReference type="EMBL" id="PGCK01000006">
    <property type="protein sequence ID" value="MCD1295078.1"/>
    <property type="molecule type" value="Genomic_DNA"/>
</dbReference>
<accession>A0AAP2W679</accession>